<sequence length="897" mass="99236">MEWIQSNSPLLEWERIGQNARAVVVDSPRVPEDEEAVVDCGLFRFKLENKLNVVIEFEETQDNSDDGENAVSVRYAYSDFGKRNWATLSAACIPKKASGSGGLTARIPANRNYGGVIFHLQRGSKLIKDSDGQDFFAPFQWRAEAFAVGDETLEVFSYSRKVVFRMESSPKRVHYIVAYNKAEERSEKSLQAEFSGNLARAEAPQGAVGISFVLQLRDESWTNGKSSWTENSGGWTTSDASWYTSLRERSECESEGYYEFPLALNLKTKRVMALTRKNPFWVYPNNLTSTEQICPETLFFVAEVDDGRFFSAVAISDAKKNASCSFRGTPGGFVVRLEASDLGFADSALIAGMALGDSLDYSIRLTNQIASEMLGKRPRHLRLDRRPDFVNELGWCSWDSLGTDVCSDAVQRTVEKLVNIGIPVRWVVIDDGWQNTENRRLVNFDVIDKFGDLKNLCKVLKTDLGIRAVLVWHTVVGYWEGTSETCGLKVDENDSRFSTGLYTNDRVEMVNYWAKNYSVPSNPLEFFAVYYKALREMGIDGVKVDGLGLLEAGGGRGASTAAKAYDFRRAVEQTAEREFNGNVINCMACGNDSVFACSECQSSTVWRSSDDHAFRGVEENDFMVARHIWSNALNGLWLGEHFVTDWDMFRSSGRHGGLHAAVRGISGGPIYISDGEDDDYGVETMAQLVDKNGRTLVCSASARVCERSVFELPLGSGQAFYIWNENPINSVVGAFNLNVEPHTNVRADPAPSDSGILRMKCKTPHTQFGVYGFRSGFLGLVELNERVGPVSLMQPLVDYEVFNIAPVFRLESGVRFCIFGLVGKLNAGAVVEGLASDETSVVITLSAPGLIGLWSDRCPLSISVDGKILSFDRAENLITTADIPGSGAEILVQLTFP</sequence>
<evidence type="ECO:0000313" key="6">
    <source>
        <dbReference type="Proteomes" id="UP001157974"/>
    </source>
</evidence>
<dbReference type="InterPro" id="IPR017853">
    <property type="entry name" value="GH"/>
</dbReference>
<gene>
    <name evidence="5" type="ORF">NDN08_006161</name>
</gene>
<dbReference type="Pfam" id="PF05691">
    <property type="entry name" value="Raffinose_syn"/>
    <property type="match status" value="2"/>
</dbReference>
<evidence type="ECO:0000256" key="4">
    <source>
        <dbReference type="ARBA" id="ARBA00049426"/>
    </source>
</evidence>
<proteinExistence type="inferred from homology"/>
<name>A0AAV8UK11_9RHOD</name>
<evidence type="ECO:0000256" key="1">
    <source>
        <dbReference type="ARBA" id="ARBA00007240"/>
    </source>
</evidence>
<dbReference type="Proteomes" id="UP001157974">
    <property type="component" value="Unassembled WGS sequence"/>
</dbReference>
<comment type="caution">
    <text evidence="5">The sequence shown here is derived from an EMBL/GenBank/DDBJ whole genome shotgun (WGS) entry which is preliminary data.</text>
</comment>
<evidence type="ECO:0000313" key="5">
    <source>
        <dbReference type="EMBL" id="KAJ8902841.1"/>
    </source>
</evidence>
<dbReference type="EMBL" id="JAMWBK010000008">
    <property type="protein sequence ID" value="KAJ8902841.1"/>
    <property type="molecule type" value="Genomic_DNA"/>
</dbReference>
<dbReference type="AlphaFoldDB" id="A0AAV8UK11"/>
<keyword evidence="3" id="KW-0119">Carbohydrate metabolism</keyword>
<reference evidence="5 6" key="1">
    <citation type="journal article" date="2023" name="Nat. Commun.">
        <title>Origin of minicircular mitochondrial genomes in red algae.</title>
        <authorList>
            <person name="Lee Y."/>
            <person name="Cho C.H."/>
            <person name="Lee Y.M."/>
            <person name="Park S.I."/>
            <person name="Yang J.H."/>
            <person name="West J.A."/>
            <person name="Bhattacharya D."/>
            <person name="Yoon H.S."/>
        </authorList>
    </citation>
    <scope>NUCLEOTIDE SEQUENCE [LARGE SCALE GENOMIC DNA]</scope>
    <source>
        <strain evidence="5 6">CCMP1338</strain>
        <tissue evidence="5">Whole cell</tissue>
    </source>
</reference>
<dbReference type="SUPFAM" id="SSF51445">
    <property type="entry name" value="(Trans)glycosidases"/>
    <property type="match status" value="1"/>
</dbReference>
<dbReference type="GO" id="GO:0047274">
    <property type="term" value="F:galactinol-sucrose galactosyltransferase activity"/>
    <property type="evidence" value="ECO:0007669"/>
    <property type="project" value="UniProtKB-EC"/>
</dbReference>
<protein>
    <recommendedName>
        <fullName evidence="2">galactinol--sucrose galactosyltransferase</fullName>
        <ecNumber evidence="2">2.4.1.82</ecNumber>
    </recommendedName>
</protein>
<dbReference type="PANTHER" id="PTHR31268">
    <property type="match status" value="1"/>
</dbReference>
<dbReference type="InterPro" id="IPR008811">
    <property type="entry name" value="Glycosyl_hydrolases_36"/>
</dbReference>
<dbReference type="EC" id="2.4.1.82" evidence="2"/>
<organism evidence="5 6">
    <name type="scientific">Rhodosorus marinus</name>
    <dbReference type="NCBI Taxonomy" id="101924"/>
    <lineage>
        <taxon>Eukaryota</taxon>
        <taxon>Rhodophyta</taxon>
        <taxon>Stylonematophyceae</taxon>
        <taxon>Stylonematales</taxon>
        <taxon>Stylonemataceae</taxon>
        <taxon>Rhodosorus</taxon>
    </lineage>
</organism>
<dbReference type="InterPro" id="IPR013785">
    <property type="entry name" value="Aldolase_TIM"/>
</dbReference>
<dbReference type="Gene3D" id="3.20.20.70">
    <property type="entry name" value="Aldolase class I"/>
    <property type="match status" value="1"/>
</dbReference>
<comment type="similarity">
    <text evidence="1">Belongs to the glycosyl hydrolases 36 family.</text>
</comment>
<evidence type="ECO:0000256" key="2">
    <source>
        <dbReference type="ARBA" id="ARBA00012708"/>
    </source>
</evidence>
<accession>A0AAV8UK11</accession>
<keyword evidence="6" id="KW-1185">Reference proteome</keyword>
<dbReference type="PANTHER" id="PTHR31268:SF32">
    <property type="entry name" value="GALACTINOL--SUCROSE GALACTOSYLTRANSFERASE 2-RELATED"/>
    <property type="match status" value="1"/>
</dbReference>
<evidence type="ECO:0000256" key="3">
    <source>
        <dbReference type="ARBA" id="ARBA00023277"/>
    </source>
</evidence>
<comment type="catalytic activity">
    <reaction evidence="4">
        <text>alpha-D-galactosyl-(1-&gt;3)-1D-myo-inositol + sucrose = raffinose + myo-inositol</text>
        <dbReference type="Rhea" id="RHEA:20161"/>
        <dbReference type="ChEBI" id="CHEBI:16634"/>
        <dbReference type="ChEBI" id="CHEBI:17268"/>
        <dbReference type="ChEBI" id="CHEBI:17505"/>
        <dbReference type="ChEBI" id="CHEBI:17992"/>
        <dbReference type="EC" id="2.4.1.82"/>
    </reaction>
</comment>